<feature type="domain" description="DUF3048" evidence="2">
    <location>
        <begin position="213"/>
        <end position="318"/>
    </location>
</feature>
<sequence>MRSRLFILIGIATLSLCLASCSTVSSTIGNLKPKHVETNVLSGREGANGKVLAVKIDDTNMAHPQIGIEDADVVYIEQVEGGLTRLAAIFSSRLPTDVGPIRSARISDIEILSQYGRVAFAYSGAQKKLLPVIAAANLQNLGAQAQPPTIYTRDVTRVNPYSMVLRADLLMAKIIEKGYQVDTAKTVGWSFGKAPDNGVSTTTATMHWPAARYRADWSTKDGCWLLFHNSNPNVVRTGKQLCPTTVVIQLVTITDSEYHDKVGGVTPFSNTVGSGSGFILRDGQTFAGTWVRSSAAVGTTWSDAQGAPILFAPGQIWVALTAKAPDFTYPMPQASSSATK</sequence>
<dbReference type="InterPro" id="IPR023158">
    <property type="entry name" value="YerB-like_sf"/>
</dbReference>
<name>A0A6J6MAT6_9ZZZZ</name>
<dbReference type="SUPFAM" id="SSF159774">
    <property type="entry name" value="YerB-like"/>
    <property type="match status" value="1"/>
</dbReference>
<protein>
    <submittedName>
        <fullName evidence="3">Unannotated protein</fullName>
    </submittedName>
</protein>
<gene>
    <name evidence="3" type="ORF">UFOPK2359_00031</name>
</gene>
<feature type="domain" description="DUF3048" evidence="1">
    <location>
        <begin position="45"/>
        <end position="179"/>
    </location>
</feature>
<evidence type="ECO:0000259" key="1">
    <source>
        <dbReference type="Pfam" id="PF11258"/>
    </source>
</evidence>
<evidence type="ECO:0000259" key="2">
    <source>
        <dbReference type="Pfam" id="PF17479"/>
    </source>
</evidence>
<dbReference type="Pfam" id="PF17479">
    <property type="entry name" value="DUF3048_C"/>
    <property type="match status" value="1"/>
</dbReference>
<dbReference type="EMBL" id="CAEZXG010000001">
    <property type="protein sequence ID" value="CAB4671341.1"/>
    <property type="molecule type" value="Genomic_DNA"/>
</dbReference>
<dbReference type="AlphaFoldDB" id="A0A6J6MAT6"/>
<accession>A0A6J6MAT6</accession>
<dbReference type="Gene3D" id="3.50.90.10">
    <property type="entry name" value="YerB-like"/>
    <property type="match status" value="1"/>
</dbReference>
<dbReference type="Pfam" id="PF11258">
    <property type="entry name" value="DUF3048"/>
    <property type="match status" value="1"/>
</dbReference>
<organism evidence="3">
    <name type="scientific">freshwater metagenome</name>
    <dbReference type="NCBI Taxonomy" id="449393"/>
    <lineage>
        <taxon>unclassified sequences</taxon>
        <taxon>metagenomes</taxon>
        <taxon>ecological metagenomes</taxon>
    </lineage>
</organism>
<reference evidence="3" key="1">
    <citation type="submission" date="2020-05" db="EMBL/GenBank/DDBJ databases">
        <authorList>
            <person name="Chiriac C."/>
            <person name="Salcher M."/>
            <person name="Ghai R."/>
            <person name="Kavagutti S V."/>
        </authorList>
    </citation>
    <scope>NUCLEOTIDE SEQUENCE</scope>
</reference>
<dbReference type="InterPro" id="IPR035328">
    <property type="entry name" value="DUF3048_C"/>
</dbReference>
<dbReference type="InterPro" id="IPR021416">
    <property type="entry name" value="DUF3048_N"/>
</dbReference>
<evidence type="ECO:0000313" key="3">
    <source>
        <dbReference type="EMBL" id="CAB4671341.1"/>
    </source>
</evidence>
<proteinExistence type="predicted"/>